<dbReference type="EC" id="3.4.16.-" evidence="6"/>
<dbReference type="Proteomes" id="UP000572817">
    <property type="component" value="Unassembled WGS sequence"/>
</dbReference>
<organism evidence="7 8">
    <name type="scientific">Botryosphaeria dothidea</name>
    <dbReference type="NCBI Taxonomy" id="55169"/>
    <lineage>
        <taxon>Eukaryota</taxon>
        <taxon>Fungi</taxon>
        <taxon>Dikarya</taxon>
        <taxon>Ascomycota</taxon>
        <taxon>Pezizomycotina</taxon>
        <taxon>Dothideomycetes</taxon>
        <taxon>Dothideomycetes incertae sedis</taxon>
        <taxon>Botryosphaeriales</taxon>
        <taxon>Botryosphaeriaceae</taxon>
        <taxon>Botryosphaeria</taxon>
    </lineage>
</organism>
<dbReference type="InterPro" id="IPR018202">
    <property type="entry name" value="Ser_caboxypep_ser_AS"/>
</dbReference>
<dbReference type="PROSITE" id="PS00560">
    <property type="entry name" value="CARBOXYPEPT_SER_HIS"/>
    <property type="match status" value="1"/>
</dbReference>
<dbReference type="Pfam" id="PF00450">
    <property type="entry name" value="Peptidase_S10"/>
    <property type="match status" value="1"/>
</dbReference>
<dbReference type="InterPro" id="IPR029058">
    <property type="entry name" value="AB_hydrolase_fold"/>
</dbReference>
<comment type="similarity">
    <text evidence="1 6">Belongs to the peptidase S10 family.</text>
</comment>
<keyword evidence="6" id="KW-0732">Signal</keyword>
<keyword evidence="2 6" id="KW-0121">Carboxypeptidase</keyword>
<evidence type="ECO:0000256" key="5">
    <source>
        <dbReference type="ARBA" id="ARBA00023180"/>
    </source>
</evidence>
<dbReference type="SUPFAM" id="SSF53474">
    <property type="entry name" value="alpha/beta-Hydrolases"/>
    <property type="match status" value="1"/>
</dbReference>
<evidence type="ECO:0000256" key="1">
    <source>
        <dbReference type="ARBA" id="ARBA00009431"/>
    </source>
</evidence>
<dbReference type="EMBL" id="WWBZ02000062">
    <property type="protein sequence ID" value="KAF4303099.1"/>
    <property type="molecule type" value="Genomic_DNA"/>
</dbReference>
<dbReference type="GO" id="GO:0004185">
    <property type="term" value="F:serine-type carboxypeptidase activity"/>
    <property type="evidence" value="ECO:0007669"/>
    <property type="project" value="UniProtKB-UniRule"/>
</dbReference>
<protein>
    <recommendedName>
        <fullName evidence="6">Carboxypeptidase</fullName>
        <ecNumber evidence="6">3.4.16.-</ecNumber>
    </recommendedName>
</protein>
<keyword evidence="3 6" id="KW-0645">Protease</keyword>
<dbReference type="Gene3D" id="3.40.50.1820">
    <property type="entry name" value="alpha/beta hydrolase"/>
    <property type="match status" value="1"/>
</dbReference>
<proteinExistence type="inferred from homology"/>
<evidence type="ECO:0000256" key="2">
    <source>
        <dbReference type="ARBA" id="ARBA00022645"/>
    </source>
</evidence>
<keyword evidence="5" id="KW-0325">Glycoprotein</keyword>
<dbReference type="AlphaFoldDB" id="A0A8H4MXW9"/>
<evidence type="ECO:0000256" key="4">
    <source>
        <dbReference type="ARBA" id="ARBA00022801"/>
    </source>
</evidence>
<dbReference type="InterPro" id="IPR001563">
    <property type="entry name" value="Peptidase_S10"/>
</dbReference>
<sequence>MLCSRLLNVLTALQAFLLPPSAAIYPPFVERGLPGNATDVKIIRSPQGAEIRYKEPGICETTPGVTSYSGYISLNDTTNMFFWFFPRRQNPHDAPFTLWLNGGPGSDSMIGLFQEHGPCNISADLTAEHNPYSWNEESNMLYLSQPIGVGLSYATTGEGCFNETSEEYSNCTEPDGRYSIVDPYAYPTSYIAAEGAWHILQAFLANLPQLDPEISNKDVEFHLWTESYGGHYGPAFYDYFYEHNLAIGNGTENGTRLNMGTLGIINGIIDAKIQSPYYYIFANNNTYGIKAVNDSVYTFMENVYHMPNGCAYYLDSCESADRDTFHGKVVCATASNICRGLIRNIYTSLSGRGTYDIRHPSDDPTPPDYFVDYLNLASVQQALGVNINYTSTSSEAVSMGFGDYGDFAYPTFKADLEGILANGLGGEAISLALEFPEQEEFRQAGYAPFVVDGKEYGVVRQYGNFSFARIYDSGHEIPYYQPEASLEYFRRTLAGLSISDGAVKVGEEYETNGKNKKTGAMKNTFLFRIFFSSPRFEQVRERWRERMEEAEAQENAVSVYDLDDALYRRRHPVSSGKPHGERIFPPLISRPLFPGLSFRRGEGGEIYEETPVQAIVDFYHGAVQRWLHVLACAQDLEAMKYYSDKIAADEETKLNWMLAMQGGQLKRVRRQWRL</sequence>
<name>A0A8H4MXW9_9PEZI</name>
<evidence type="ECO:0000313" key="7">
    <source>
        <dbReference type="EMBL" id="KAF4303099.1"/>
    </source>
</evidence>
<accession>A0A8H4MXW9</accession>
<dbReference type="OrthoDB" id="443318at2759"/>
<evidence type="ECO:0000256" key="3">
    <source>
        <dbReference type="ARBA" id="ARBA00022670"/>
    </source>
</evidence>
<comment type="caution">
    <text evidence="7">The sequence shown here is derived from an EMBL/GenBank/DDBJ whole genome shotgun (WGS) entry which is preliminary data.</text>
</comment>
<reference evidence="7" key="1">
    <citation type="submission" date="2020-04" db="EMBL/GenBank/DDBJ databases">
        <title>Genome Assembly and Annotation of Botryosphaeria dothidea sdau 11-99, a Latent Pathogen of Apple Fruit Ring Rot in China.</title>
        <authorList>
            <person name="Yu C."/>
            <person name="Diao Y."/>
            <person name="Lu Q."/>
            <person name="Zhao J."/>
            <person name="Cui S."/>
            <person name="Peng C."/>
            <person name="He B."/>
            <person name="Liu H."/>
        </authorList>
    </citation>
    <scope>NUCLEOTIDE SEQUENCE [LARGE SCALE GENOMIC DNA]</scope>
    <source>
        <strain evidence="7">Sdau11-99</strain>
    </source>
</reference>
<keyword evidence="8" id="KW-1185">Reference proteome</keyword>
<gene>
    <name evidence="7" type="ORF">GTA08_BOTSDO09127</name>
</gene>
<dbReference type="PANTHER" id="PTHR11802:SF131">
    <property type="entry name" value="CARBOXYPEPTIDASE"/>
    <property type="match status" value="1"/>
</dbReference>
<dbReference type="PROSITE" id="PS00131">
    <property type="entry name" value="CARBOXYPEPT_SER_SER"/>
    <property type="match status" value="1"/>
</dbReference>
<keyword evidence="4 6" id="KW-0378">Hydrolase</keyword>
<evidence type="ECO:0000256" key="6">
    <source>
        <dbReference type="RuleBase" id="RU361156"/>
    </source>
</evidence>
<dbReference type="GO" id="GO:0000324">
    <property type="term" value="C:fungal-type vacuole"/>
    <property type="evidence" value="ECO:0007669"/>
    <property type="project" value="TreeGrafter"/>
</dbReference>
<dbReference type="InterPro" id="IPR033124">
    <property type="entry name" value="Ser_caboxypep_his_AS"/>
</dbReference>
<feature type="chain" id="PRO_5034909617" description="Carboxypeptidase" evidence="6">
    <location>
        <begin position="24"/>
        <end position="674"/>
    </location>
</feature>
<dbReference type="GO" id="GO:0006508">
    <property type="term" value="P:proteolysis"/>
    <property type="evidence" value="ECO:0007669"/>
    <property type="project" value="UniProtKB-KW"/>
</dbReference>
<feature type="signal peptide" evidence="6">
    <location>
        <begin position="1"/>
        <end position="23"/>
    </location>
</feature>
<dbReference type="PRINTS" id="PR00724">
    <property type="entry name" value="CRBOXYPTASEC"/>
</dbReference>
<dbReference type="PANTHER" id="PTHR11802">
    <property type="entry name" value="SERINE PROTEASE FAMILY S10 SERINE CARBOXYPEPTIDASE"/>
    <property type="match status" value="1"/>
</dbReference>
<evidence type="ECO:0000313" key="8">
    <source>
        <dbReference type="Proteomes" id="UP000572817"/>
    </source>
</evidence>